<evidence type="ECO:0000313" key="1">
    <source>
        <dbReference type="EMBL" id="KAI3708546.1"/>
    </source>
</evidence>
<gene>
    <name evidence="1" type="ORF">L2E82_37764</name>
</gene>
<sequence length="444" mass="49460">MADFEAPSFSLGFDFDFSEPQITTAREDNKDPSASNRCSVAAPVLEDEDDNDFETLTVLDSDTDNQSSPPKLKRLRRGCPVEDTVSSASVKSKADLFSAVVVDDDDIEDFSSPEDNHTDAHPSTQHHSVFNSSKFPLNGNGVLTKQSGKRKQNVSDCPESVITTCNKPPKFTISPLRKFQLIDSDSDSDFDLDYPPINESANKTKFNESKSNSNSGQPKKPNESNSKDLWEDFRPQTSFHIPTPVLDEVCDEYFRSTKDLKTPQSNNTPKNHVTNNIIDLSDPLSPTPPAHKYFFHDDLRIQELVRTRLPNFFPLNSTNRDSELPGTSNIDYMGQFGRGESSKKAAGSNNKGETSSRKNSRKSKIQKVKNPNINVPKDAGKRRVQADGKGAGHWFTNQDGKRVYVSKNGEELIGKAAYMLYKKESGGGYKRNAKAKKKTFAKKK</sequence>
<organism evidence="1 2">
    <name type="scientific">Cichorium intybus</name>
    <name type="common">Chicory</name>
    <dbReference type="NCBI Taxonomy" id="13427"/>
    <lineage>
        <taxon>Eukaryota</taxon>
        <taxon>Viridiplantae</taxon>
        <taxon>Streptophyta</taxon>
        <taxon>Embryophyta</taxon>
        <taxon>Tracheophyta</taxon>
        <taxon>Spermatophyta</taxon>
        <taxon>Magnoliopsida</taxon>
        <taxon>eudicotyledons</taxon>
        <taxon>Gunneridae</taxon>
        <taxon>Pentapetalae</taxon>
        <taxon>asterids</taxon>
        <taxon>campanulids</taxon>
        <taxon>Asterales</taxon>
        <taxon>Asteraceae</taxon>
        <taxon>Cichorioideae</taxon>
        <taxon>Cichorieae</taxon>
        <taxon>Cichoriinae</taxon>
        <taxon>Cichorium</taxon>
    </lineage>
</organism>
<protein>
    <submittedName>
        <fullName evidence="1">Uncharacterized protein</fullName>
    </submittedName>
</protein>
<keyword evidence="2" id="KW-1185">Reference proteome</keyword>
<reference evidence="1 2" key="2">
    <citation type="journal article" date="2022" name="Mol. Ecol. Resour.">
        <title>The genomes of chicory, endive, great burdock and yacon provide insights into Asteraceae paleo-polyploidization history and plant inulin production.</title>
        <authorList>
            <person name="Fan W."/>
            <person name="Wang S."/>
            <person name="Wang H."/>
            <person name="Wang A."/>
            <person name="Jiang F."/>
            <person name="Liu H."/>
            <person name="Zhao H."/>
            <person name="Xu D."/>
            <person name="Zhang Y."/>
        </authorList>
    </citation>
    <scope>NUCLEOTIDE SEQUENCE [LARGE SCALE GENOMIC DNA]</scope>
    <source>
        <strain evidence="2">cv. Punajuju</strain>
        <tissue evidence="1">Leaves</tissue>
    </source>
</reference>
<evidence type="ECO:0000313" key="2">
    <source>
        <dbReference type="Proteomes" id="UP001055811"/>
    </source>
</evidence>
<proteinExistence type="predicted"/>
<comment type="caution">
    <text evidence="1">The sequence shown here is derived from an EMBL/GenBank/DDBJ whole genome shotgun (WGS) entry which is preliminary data.</text>
</comment>
<dbReference type="EMBL" id="CM042015">
    <property type="protein sequence ID" value="KAI3708546.1"/>
    <property type="molecule type" value="Genomic_DNA"/>
</dbReference>
<name>A0ACB9AEZ6_CICIN</name>
<accession>A0ACB9AEZ6</accession>
<reference evidence="2" key="1">
    <citation type="journal article" date="2022" name="Mol. Ecol. Resour.">
        <title>The genomes of chicory, endive, great burdock and yacon provide insights into Asteraceae palaeo-polyploidization history and plant inulin production.</title>
        <authorList>
            <person name="Fan W."/>
            <person name="Wang S."/>
            <person name="Wang H."/>
            <person name="Wang A."/>
            <person name="Jiang F."/>
            <person name="Liu H."/>
            <person name="Zhao H."/>
            <person name="Xu D."/>
            <person name="Zhang Y."/>
        </authorList>
    </citation>
    <scope>NUCLEOTIDE SEQUENCE [LARGE SCALE GENOMIC DNA]</scope>
    <source>
        <strain evidence="2">cv. Punajuju</strain>
    </source>
</reference>
<dbReference type="Proteomes" id="UP001055811">
    <property type="component" value="Linkage Group LG07"/>
</dbReference>